<keyword evidence="3" id="KW-1185">Reference proteome</keyword>
<dbReference type="InterPro" id="IPR010982">
    <property type="entry name" value="Lambda_DNA-bd_dom_sf"/>
</dbReference>
<dbReference type="CDD" id="cd00093">
    <property type="entry name" value="HTH_XRE"/>
    <property type="match status" value="1"/>
</dbReference>
<dbReference type="Proteomes" id="UP000018716">
    <property type="component" value="Unassembled WGS sequence"/>
</dbReference>
<evidence type="ECO:0000313" key="2">
    <source>
        <dbReference type="EMBL" id="ETD12880.1"/>
    </source>
</evidence>
<dbReference type="HOGENOM" id="CLU_1170129_0_0_9"/>
<feature type="domain" description="HTH cro/C1-type" evidence="1">
    <location>
        <begin position="19"/>
        <end position="73"/>
    </location>
</feature>
<dbReference type="EMBL" id="AZJD01000004">
    <property type="protein sequence ID" value="ETD12880.1"/>
    <property type="molecule type" value="Genomic_DNA"/>
</dbReference>
<dbReference type="RefSeq" id="WP_023918849.1">
    <property type="nucleotide sequence ID" value="NZ_KI669401.1"/>
</dbReference>
<dbReference type="Pfam" id="PF01381">
    <property type="entry name" value="HTH_3"/>
    <property type="match status" value="1"/>
</dbReference>
<dbReference type="GO" id="GO:0003677">
    <property type="term" value="F:DNA binding"/>
    <property type="evidence" value="ECO:0007669"/>
    <property type="project" value="InterPro"/>
</dbReference>
<accession>V8BDK7</accession>
<protein>
    <recommendedName>
        <fullName evidence="1">HTH cro/C1-type domain-containing protein</fullName>
    </recommendedName>
</protein>
<comment type="caution">
    <text evidence="2">The sequence shown here is derived from an EMBL/GenBank/DDBJ whole genome shotgun (WGS) entry which is preliminary data.</text>
</comment>
<gene>
    <name evidence="2" type="ORF">HMPREF1195_01014</name>
</gene>
<dbReference type="Gene3D" id="1.10.260.40">
    <property type="entry name" value="lambda repressor-like DNA-binding domains"/>
    <property type="match status" value="1"/>
</dbReference>
<dbReference type="PATRIC" id="fig|1073372.3.peg.1037"/>
<reference evidence="2 3" key="1">
    <citation type="submission" date="2013-10" db="EMBL/GenBank/DDBJ databases">
        <title>The Genome Sequence of Streptococcus parasanguinis CC87K.</title>
        <authorList>
            <consortium name="The Broad Institute Genomics Platform"/>
            <person name="Earl A."/>
            <person name="Allen-Vercoe E."/>
            <person name="Daigneault M."/>
            <person name="Young S.K."/>
            <person name="Zeng Q."/>
            <person name="Gargeya S."/>
            <person name="Fitzgerald M."/>
            <person name="Abouelleil A."/>
            <person name="Alvarado L."/>
            <person name="Chapman S.B."/>
            <person name="Gainer-Dewar J."/>
            <person name="Goldberg J."/>
            <person name="Griggs A."/>
            <person name="Gujja S."/>
            <person name="Hansen M."/>
            <person name="Howarth C."/>
            <person name="Imamovic A."/>
            <person name="Ireland A."/>
            <person name="Larimer J."/>
            <person name="McCowan C."/>
            <person name="Murphy C."/>
            <person name="Pearson M."/>
            <person name="Poon T.W."/>
            <person name="Priest M."/>
            <person name="Roberts A."/>
            <person name="Saif S."/>
            <person name="Shea T."/>
            <person name="Sykes S."/>
            <person name="Wortman J."/>
            <person name="Nusbaum C."/>
            <person name="Birren B."/>
        </authorList>
    </citation>
    <scope>NUCLEOTIDE SEQUENCE [LARGE SCALE GENOMIC DNA]</scope>
    <source>
        <strain evidence="2 3">CC87K</strain>
    </source>
</reference>
<organism evidence="2 3">
    <name type="scientific">Streptococcus parasanguinis CC87K</name>
    <dbReference type="NCBI Taxonomy" id="1073372"/>
    <lineage>
        <taxon>Bacteria</taxon>
        <taxon>Bacillati</taxon>
        <taxon>Bacillota</taxon>
        <taxon>Bacilli</taxon>
        <taxon>Lactobacillales</taxon>
        <taxon>Streptococcaceae</taxon>
        <taxon>Streptococcus</taxon>
    </lineage>
</organism>
<dbReference type="PROSITE" id="PS50943">
    <property type="entry name" value="HTH_CROC1"/>
    <property type="match status" value="1"/>
</dbReference>
<proteinExistence type="predicted"/>
<dbReference type="AlphaFoldDB" id="V8BDK7"/>
<dbReference type="InterPro" id="IPR001387">
    <property type="entry name" value="Cro/C1-type_HTH"/>
</dbReference>
<sequence length="227" mass="26366">MAKNSPQDVENREYFSNQLNKIMKSKGIRQIDISNALDIPKSTLTGYVKGRTLPNEENSKNIADLLGVPIFAIDKRFQPIPSVELQDYYYTVLDINQDISETLNEISRLKYCVIKLIKENEDPLFTGFRAIITDHDREIVIDPITVETFFNAFGRTDILIKHGYQSGSSEQFRDFDRYIWSRRKEDKEILENVISDWLAILNIDKQHVNISYFDKAIATPNKVKLKK</sequence>
<evidence type="ECO:0000313" key="3">
    <source>
        <dbReference type="Proteomes" id="UP000018716"/>
    </source>
</evidence>
<evidence type="ECO:0000259" key="1">
    <source>
        <dbReference type="PROSITE" id="PS50943"/>
    </source>
</evidence>
<dbReference type="SMART" id="SM00530">
    <property type="entry name" value="HTH_XRE"/>
    <property type="match status" value="1"/>
</dbReference>
<name>V8BDK7_STRPA</name>
<dbReference type="OrthoDB" id="2475196at2"/>
<dbReference type="SUPFAM" id="SSF47413">
    <property type="entry name" value="lambda repressor-like DNA-binding domains"/>
    <property type="match status" value="1"/>
</dbReference>